<evidence type="ECO:0000256" key="2">
    <source>
        <dbReference type="ARBA" id="ARBA00022741"/>
    </source>
</evidence>
<feature type="region of interest" description="Disordered" evidence="6">
    <location>
        <begin position="300"/>
        <end position="352"/>
    </location>
</feature>
<evidence type="ECO:0000256" key="3">
    <source>
        <dbReference type="ARBA" id="ARBA00022840"/>
    </source>
</evidence>
<evidence type="ECO:0000256" key="1">
    <source>
        <dbReference type="ARBA" id="ARBA00022598"/>
    </source>
</evidence>
<evidence type="ECO:0000256" key="6">
    <source>
        <dbReference type="SAM" id="MobiDB-lite"/>
    </source>
</evidence>
<evidence type="ECO:0000256" key="5">
    <source>
        <dbReference type="ARBA" id="ARBA00047913"/>
    </source>
</evidence>
<keyword evidence="2" id="KW-0547">Nucleotide-binding</keyword>
<dbReference type="SUPFAM" id="SSF89095">
    <property type="entry name" value="GatB/YqeY motif"/>
    <property type="match status" value="1"/>
</dbReference>
<evidence type="ECO:0000259" key="8">
    <source>
        <dbReference type="Pfam" id="PF02934"/>
    </source>
</evidence>
<feature type="compositionally biased region" description="Basic and acidic residues" evidence="6">
    <location>
        <begin position="305"/>
        <end position="333"/>
    </location>
</feature>
<dbReference type="GO" id="GO:0032543">
    <property type="term" value="P:mitochondrial translation"/>
    <property type="evidence" value="ECO:0007669"/>
    <property type="project" value="TreeGrafter"/>
</dbReference>
<evidence type="ECO:0000256" key="7">
    <source>
        <dbReference type="SAM" id="SignalP"/>
    </source>
</evidence>
<proteinExistence type="predicted"/>
<keyword evidence="10" id="KW-1185">Reference proteome</keyword>
<feature type="chain" id="PRO_5004891174" description="Aspartyl/Glutamyl-tRNA(Gln) amidotransferase subunit B/E catalytic domain-containing protein" evidence="7">
    <location>
        <begin position="22"/>
        <end position="700"/>
    </location>
</feature>
<dbReference type="AlphaFoldDB" id="W7AT24"/>
<comment type="catalytic activity">
    <reaction evidence="5">
        <text>L-glutamyl-tRNA(Gln) + L-glutamine + ATP + H2O = L-glutaminyl-tRNA(Gln) + L-glutamate + ADP + phosphate + H(+)</text>
        <dbReference type="Rhea" id="RHEA:17521"/>
        <dbReference type="Rhea" id="RHEA-COMP:9681"/>
        <dbReference type="Rhea" id="RHEA-COMP:9684"/>
        <dbReference type="ChEBI" id="CHEBI:15377"/>
        <dbReference type="ChEBI" id="CHEBI:15378"/>
        <dbReference type="ChEBI" id="CHEBI:29985"/>
        <dbReference type="ChEBI" id="CHEBI:30616"/>
        <dbReference type="ChEBI" id="CHEBI:43474"/>
        <dbReference type="ChEBI" id="CHEBI:58359"/>
        <dbReference type="ChEBI" id="CHEBI:78520"/>
        <dbReference type="ChEBI" id="CHEBI:78521"/>
        <dbReference type="ChEBI" id="CHEBI:456216"/>
    </reaction>
</comment>
<dbReference type="Proteomes" id="UP000030640">
    <property type="component" value="Unassembled WGS sequence"/>
</dbReference>
<dbReference type="GO" id="GO:0050567">
    <property type="term" value="F:glutaminyl-tRNA synthase (glutamine-hydrolyzing) activity"/>
    <property type="evidence" value="ECO:0007669"/>
    <property type="project" value="TreeGrafter"/>
</dbReference>
<dbReference type="InterPro" id="IPR014746">
    <property type="entry name" value="Gln_synth/guanido_kin_cat_dom"/>
</dbReference>
<dbReference type="VEuPathDB" id="PlasmoDB:C922_01000"/>
<name>W7AT24_9APIC</name>
<evidence type="ECO:0000313" key="10">
    <source>
        <dbReference type="Proteomes" id="UP000030640"/>
    </source>
</evidence>
<feature type="signal peptide" evidence="7">
    <location>
        <begin position="1"/>
        <end position="21"/>
    </location>
</feature>
<dbReference type="EMBL" id="KI965462">
    <property type="protein sequence ID" value="EUD68601.1"/>
    <property type="molecule type" value="Genomic_DNA"/>
</dbReference>
<dbReference type="InterPro" id="IPR017959">
    <property type="entry name" value="Asn/Gln-tRNA_amidoTrfase_suB/E"/>
</dbReference>
<dbReference type="PANTHER" id="PTHR11659:SF0">
    <property type="entry name" value="GLUTAMYL-TRNA(GLN) AMIDOTRANSFERASE SUBUNIT B, MITOCHONDRIAL"/>
    <property type="match status" value="1"/>
</dbReference>
<keyword evidence="1" id="KW-0436">Ligase</keyword>
<dbReference type="OrthoDB" id="1722066at2759"/>
<dbReference type="PANTHER" id="PTHR11659">
    <property type="entry name" value="GLUTAMYL-TRNA GLN AMIDOTRANSFERASE SUBUNIT B MITOCHONDRIAL AND PROKARYOTIC PET112-RELATED"/>
    <property type="match status" value="1"/>
</dbReference>
<dbReference type="RefSeq" id="XP_008814831.1">
    <property type="nucleotide sequence ID" value="XM_008816609.1"/>
</dbReference>
<feature type="compositionally biased region" description="Polar residues" evidence="6">
    <location>
        <begin position="336"/>
        <end position="352"/>
    </location>
</feature>
<gene>
    <name evidence="9" type="ORF">C922_01000</name>
</gene>
<dbReference type="InterPro" id="IPR003789">
    <property type="entry name" value="Asn/Gln_tRNA_amidoTrase-B-like"/>
</dbReference>
<feature type="domain" description="Aspartyl/Glutamyl-tRNA(Gln) amidotransferase subunit B/E catalytic" evidence="8">
    <location>
        <begin position="355"/>
        <end position="506"/>
    </location>
</feature>
<dbReference type="GO" id="GO:0005739">
    <property type="term" value="C:mitochondrion"/>
    <property type="evidence" value="ECO:0007669"/>
    <property type="project" value="TreeGrafter"/>
</dbReference>
<dbReference type="Pfam" id="PF02934">
    <property type="entry name" value="GatB_N"/>
    <property type="match status" value="2"/>
</dbReference>
<protein>
    <recommendedName>
        <fullName evidence="8">Aspartyl/Glutamyl-tRNA(Gln) amidotransferase subunit B/E catalytic domain-containing protein</fullName>
    </recommendedName>
</protein>
<dbReference type="GeneID" id="20036274"/>
<dbReference type="GO" id="GO:0005524">
    <property type="term" value="F:ATP binding"/>
    <property type="evidence" value="ECO:0007669"/>
    <property type="project" value="UniProtKB-KW"/>
</dbReference>
<evidence type="ECO:0000256" key="4">
    <source>
        <dbReference type="ARBA" id="ARBA00022917"/>
    </source>
</evidence>
<keyword evidence="3" id="KW-0067">ATP-binding</keyword>
<dbReference type="SUPFAM" id="SSF55931">
    <property type="entry name" value="Glutamine synthetase/guanido kinase"/>
    <property type="match status" value="1"/>
</dbReference>
<evidence type="ECO:0000313" key="9">
    <source>
        <dbReference type="EMBL" id="EUD68601.1"/>
    </source>
</evidence>
<keyword evidence="7" id="KW-0732">Signal</keyword>
<sequence length="700" mass="80152">MIVRAFFPCVLIFISTEIFTCYKPTRLTRPGDFLFRNKGETKRHRGIRITVSNNRTGGSDDIANYAAIERNVKCRIGVEAHVQLSTKCKAFCNCFNVASSHNNKTYERNYIDLCNFLKDNILKTGDEAADWNCPGEGTPPRKALGGIICAETKRPIGEDAKYAINRPNKHICNRCVGEVGSLSLLNSTAVLFTYLISIILNCNINNVVTFDRKIYNYYDLPKGYQITQKETPIGFDGYISVEGKKVRIKSVHLEEDTSKCFLLPRNASMLHGGGTTPRESSSDGNVSAFTAASAILNLNNGSGAGEKDNGDINDEWSTRDGEELGSRSCHPEDQPSDSVNEGNHPSDSPNEVSHLNKKILLDYNRCGIPLAEIVVEDDYMNAEECINLLKEIKNKVCLLGVCVGNKENIRSDINISFEYDKVKYSRVEIKNVNSFRRIKSCIEQEKQNFINRILTRGTGKSYHSKSNEMYTKSYLDSTHYVVRKKEVYNYVHERNIPQYKLSKDVIKLLKFYVNYKIKIYEDEVKYNWSKQYFYVFLNDPFLYNYFNECLKFEEEKYVSNFIVNILLDVIKKKNMLSKNVLIKPKNFCFLIKYAIQNNLDNTALKAFLFNYVDVGFENELLLTTFKNVSIVEMEQDLKKLIDDNIQHLKINGGKTVLNKQNFKNRIIGLLKGQMSQRDSQVHVNYKSVSAFIDDYVRRLA</sequence>
<dbReference type="GO" id="GO:0030956">
    <property type="term" value="C:glutamyl-tRNA(Gln) amidotransferase complex"/>
    <property type="evidence" value="ECO:0007669"/>
    <property type="project" value="TreeGrafter"/>
</dbReference>
<reference evidence="9 10" key="1">
    <citation type="submission" date="2013-02" db="EMBL/GenBank/DDBJ databases">
        <title>The Genome Sequence of Plasmodium inui San Antonio 1.</title>
        <authorList>
            <consortium name="The Broad Institute Genome Sequencing Platform"/>
            <consortium name="The Broad Institute Genome Sequencing Center for Infectious Disease"/>
            <person name="Neafsey D."/>
            <person name="Cheeseman I."/>
            <person name="Volkman S."/>
            <person name="Adams J."/>
            <person name="Walker B."/>
            <person name="Young S.K."/>
            <person name="Zeng Q."/>
            <person name="Gargeya S."/>
            <person name="Fitzgerald M."/>
            <person name="Haas B."/>
            <person name="Abouelleil A."/>
            <person name="Alvarado L."/>
            <person name="Arachchi H.M."/>
            <person name="Berlin A.M."/>
            <person name="Chapman S.B."/>
            <person name="Dewar J."/>
            <person name="Goldberg J."/>
            <person name="Griggs A."/>
            <person name="Gujja S."/>
            <person name="Hansen M."/>
            <person name="Howarth C."/>
            <person name="Imamovic A."/>
            <person name="Larimer J."/>
            <person name="McCowan C."/>
            <person name="Murphy C."/>
            <person name="Neiman D."/>
            <person name="Pearson M."/>
            <person name="Priest M."/>
            <person name="Roberts A."/>
            <person name="Saif S."/>
            <person name="Shea T."/>
            <person name="Sisk P."/>
            <person name="Sykes S."/>
            <person name="Wortman J."/>
            <person name="Nusbaum C."/>
            <person name="Birren B."/>
        </authorList>
    </citation>
    <scope>NUCLEOTIDE SEQUENCE [LARGE SCALE GENOMIC DNA]</scope>
    <source>
        <strain evidence="9 10">San Antonio 1</strain>
    </source>
</reference>
<keyword evidence="4" id="KW-0648">Protein biosynthesis</keyword>
<feature type="domain" description="Aspartyl/Glutamyl-tRNA(Gln) amidotransferase subunit B/E catalytic" evidence="8">
    <location>
        <begin position="164"/>
        <end position="261"/>
    </location>
</feature>
<accession>W7AT24</accession>
<organism evidence="9 10">
    <name type="scientific">Plasmodium inui San Antonio 1</name>
    <dbReference type="NCBI Taxonomy" id="1237626"/>
    <lineage>
        <taxon>Eukaryota</taxon>
        <taxon>Sar</taxon>
        <taxon>Alveolata</taxon>
        <taxon>Apicomplexa</taxon>
        <taxon>Aconoidasida</taxon>
        <taxon>Haemosporida</taxon>
        <taxon>Plasmodiidae</taxon>
        <taxon>Plasmodium</taxon>
        <taxon>Plasmodium (Plasmodium)</taxon>
    </lineage>
</organism>
<dbReference type="GO" id="GO:0070681">
    <property type="term" value="P:glutaminyl-tRNAGln biosynthesis via transamidation"/>
    <property type="evidence" value="ECO:0007669"/>
    <property type="project" value="TreeGrafter"/>
</dbReference>
<dbReference type="InterPro" id="IPR006075">
    <property type="entry name" value="Asn/Gln-tRNA_Trfase_suB/E_cat"/>
</dbReference>